<dbReference type="PANTHER" id="PTHR47510">
    <property type="entry name" value="REVERSE TRANSCRIPTASE DOMAIN-CONTAINING PROTEIN"/>
    <property type="match status" value="1"/>
</dbReference>
<dbReference type="SUPFAM" id="SSF56672">
    <property type="entry name" value="DNA/RNA polymerases"/>
    <property type="match status" value="1"/>
</dbReference>
<reference evidence="1" key="1">
    <citation type="submission" date="2020-04" db="EMBL/GenBank/DDBJ databases">
        <authorList>
            <person name="Alioto T."/>
            <person name="Alioto T."/>
            <person name="Gomez Garrido J."/>
        </authorList>
    </citation>
    <scope>NUCLEOTIDE SEQUENCE</scope>
    <source>
        <strain evidence="1">A484AB</strain>
    </source>
</reference>
<name>A0A6S7HRN3_PARCT</name>
<dbReference type="InterPro" id="IPR000477">
    <property type="entry name" value="RT_dom"/>
</dbReference>
<evidence type="ECO:0000313" key="1">
    <source>
        <dbReference type="EMBL" id="CAB4006523.1"/>
    </source>
</evidence>
<dbReference type="PANTHER" id="PTHR47510:SF3">
    <property type="entry name" value="ENDO_EXONUCLEASE_PHOSPHATASE DOMAIN-CONTAINING PROTEIN"/>
    <property type="match status" value="1"/>
</dbReference>
<dbReference type="OrthoDB" id="5989324at2759"/>
<accession>A0A6S7HRN3</accession>
<dbReference type="Proteomes" id="UP001152795">
    <property type="component" value="Unassembled WGS sequence"/>
</dbReference>
<dbReference type="EMBL" id="CACRXK020005528">
    <property type="protein sequence ID" value="CAB4006523.1"/>
    <property type="molecule type" value="Genomic_DNA"/>
</dbReference>
<organism evidence="1 2">
    <name type="scientific">Paramuricea clavata</name>
    <name type="common">Red gorgonian</name>
    <name type="synonym">Violescent sea-whip</name>
    <dbReference type="NCBI Taxonomy" id="317549"/>
    <lineage>
        <taxon>Eukaryota</taxon>
        <taxon>Metazoa</taxon>
        <taxon>Cnidaria</taxon>
        <taxon>Anthozoa</taxon>
        <taxon>Octocorallia</taxon>
        <taxon>Malacalcyonacea</taxon>
        <taxon>Plexauridae</taxon>
        <taxon>Paramuricea</taxon>
    </lineage>
</organism>
<proteinExistence type="predicted"/>
<dbReference type="AlphaFoldDB" id="A0A6S7HRN3"/>
<feature type="non-terminal residue" evidence="1">
    <location>
        <position position="1"/>
    </location>
</feature>
<keyword evidence="2" id="KW-1185">Reference proteome</keyword>
<dbReference type="Pfam" id="PF00078">
    <property type="entry name" value="RVT_1"/>
    <property type="match status" value="1"/>
</dbReference>
<dbReference type="PROSITE" id="PS50878">
    <property type="entry name" value="RT_POL"/>
    <property type="match status" value="1"/>
</dbReference>
<evidence type="ECO:0000313" key="2">
    <source>
        <dbReference type="Proteomes" id="UP001152795"/>
    </source>
</evidence>
<protein>
    <submittedName>
        <fullName evidence="1">Uncharacterized protein</fullName>
    </submittedName>
</protein>
<comment type="caution">
    <text evidence="1">The sequence shown here is derived from an EMBL/GenBank/DDBJ whole genome shotgun (WGS) entry which is preliminary data.</text>
</comment>
<gene>
    <name evidence="1" type="ORF">PACLA_8A084161</name>
</gene>
<dbReference type="InterPro" id="IPR043502">
    <property type="entry name" value="DNA/RNA_pol_sf"/>
</dbReference>
<sequence>KDWKNYKATRNKVNIELRNAKKDYYSSKIAGQKCDPKNAWKTINNLLGRQSKPTVVNELKLGENSLTSPKDIAEGFNDYFSSIGPDLASNIHTSNDSFEKYVKNSKSEFTAFQPVTVSNVYHLLHGLSANKATGIDKISCKIIKIVAPAISDSLTYIFNQAVTLSSFPDKWKVARVIPLYKNGQQNAAGNYRPISVLPAISKVMERILYDQLYNYLTKFELLSNSQFGFRKFYSTVTALLDCTNDWFMNLDRKMFNFVVLIDLKKAFDTIDHQILLRKLELHGIKGKALTFLKSYLTNRKQKCQIKGSISSEKKRSNVVHHNALFLGHYSF</sequence>